<dbReference type="Pfam" id="PF12921">
    <property type="entry name" value="ATP13"/>
    <property type="match status" value="1"/>
</dbReference>
<dbReference type="AlphaFoldDB" id="A0A2U3ENK8"/>
<evidence type="ECO:0000313" key="5">
    <source>
        <dbReference type="EMBL" id="PWI76072.1"/>
    </source>
</evidence>
<protein>
    <recommendedName>
        <fullName evidence="7">Mitochondrial ATPase expression domain-containing protein</fullName>
    </recommendedName>
</protein>
<feature type="region of interest" description="Disordered" evidence="4">
    <location>
        <begin position="28"/>
        <end position="51"/>
    </location>
</feature>
<feature type="region of interest" description="Disordered" evidence="4">
    <location>
        <begin position="79"/>
        <end position="105"/>
    </location>
</feature>
<evidence type="ECO:0000313" key="6">
    <source>
        <dbReference type="Proteomes" id="UP000245956"/>
    </source>
</evidence>
<comment type="subcellular location">
    <subcellularLocation>
        <location evidence="1">Mitochondrion</location>
    </subcellularLocation>
</comment>
<feature type="compositionally biased region" description="Low complexity" evidence="4">
    <location>
        <begin position="591"/>
        <end position="606"/>
    </location>
</feature>
<reference evidence="5 6" key="1">
    <citation type="journal article" date="2016" name="Front. Microbiol.">
        <title>Genome and transcriptome sequences reveal the specific parasitism of the nematophagous Purpureocillium lilacinum 36-1.</title>
        <authorList>
            <person name="Xie J."/>
            <person name="Li S."/>
            <person name="Mo C."/>
            <person name="Xiao X."/>
            <person name="Peng D."/>
            <person name="Wang G."/>
            <person name="Xiao Y."/>
        </authorList>
    </citation>
    <scope>NUCLEOTIDE SEQUENCE [LARGE SCALE GENOMIC DNA]</scope>
    <source>
        <strain evidence="5 6">36-1</strain>
    </source>
</reference>
<name>A0A2U3ENK8_PURLI</name>
<dbReference type="GO" id="GO:0005739">
    <property type="term" value="C:mitochondrion"/>
    <property type="evidence" value="ECO:0007669"/>
    <property type="project" value="UniProtKB-SubCell"/>
</dbReference>
<accession>A0A2U3ENK8</accession>
<dbReference type="Proteomes" id="UP000245956">
    <property type="component" value="Unassembled WGS sequence"/>
</dbReference>
<dbReference type="InterPro" id="IPR024319">
    <property type="entry name" value="ATPase_expression_mit"/>
</dbReference>
<gene>
    <name evidence="5" type="ORF">PCL_03266</name>
</gene>
<sequence>MGLAAPLWLQTPDGFQISGRCPIVKLKLAGPPSRVPESPRHERDPSCASHRGTMALRRQLWQKPPRLCTLSALGAPRQDAPFRRNAVSSSSATPGRRRLASQAASQAAVQHPQFAEFLPPRDRTELDDVLSAVQTKDTSQILEAFLAWADVLADTSSPLNDAAVRQAQDLPGPTFSEILRSLDPVASQAHDVAHGLNVTQGQTQFTDVGDLVDEFGVRTRHRRLLPALQVLMALRAASRNGLTPSDYEVCLRCAGAAVDYQAAKAIWTSMAGHGAQESRTSKTWNEFVKARFITEALYYQFDRSRVANLARDMYSNRTPLPMATLKRMDGMRLSINALKREPWNRRPDEPDEDLRRLFRRRADFRGYKGHWIRALYYGHEMDEALLCTSMIAFARSSSLHSIKTMIFKNYYGIDIEEAADQPARVHVSGGVDLPPDSPIRPTARLLDAIVEAFGSMSHIPLGMKLVDFVSRRYDVPIPAETWSNILSWTYLCASKPFKPMRRLHGDWQATATTAADVRQVWDVMTSEPYNVQPSFDDFDVYIKTLITQRSFGRALDIIRQQIQPYYNSLVEEYEKALLDEILQNDIPLPLPSSSSASTSSSPLTSPAHRRRLQAQLRKDDAHHRISTWFDRLLKTASSNRGHRAGPVARVLIPDLLAEFPDFFHHQLRYRTDQGLVQLARPEATRRFEWSRGWRTTLPQKKAGIHVRDVEGADQPDFPWPQVPTMRVLEWRRRPKTRLGKLGRAPADEDKREWWDRLEEELMR</sequence>
<keyword evidence="2" id="KW-0809">Transit peptide</keyword>
<evidence type="ECO:0000256" key="4">
    <source>
        <dbReference type="SAM" id="MobiDB-lite"/>
    </source>
</evidence>
<keyword evidence="3" id="KW-0496">Mitochondrion</keyword>
<evidence type="ECO:0000256" key="3">
    <source>
        <dbReference type="ARBA" id="ARBA00023128"/>
    </source>
</evidence>
<organism evidence="5 6">
    <name type="scientific">Purpureocillium lilacinum</name>
    <name type="common">Paecilomyces lilacinus</name>
    <dbReference type="NCBI Taxonomy" id="33203"/>
    <lineage>
        <taxon>Eukaryota</taxon>
        <taxon>Fungi</taxon>
        <taxon>Dikarya</taxon>
        <taxon>Ascomycota</taxon>
        <taxon>Pezizomycotina</taxon>
        <taxon>Sordariomycetes</taxon>
        <taxon>Hypocreomycetidae</taxon>
        <taxon>Hypocreales</taxon>
        <taxon>Ophiocordycipitaceae</taxon>
        <taxon>Purpureocillium</taxon>
    </lineage>
</organism>
<evidence type="ECO:0000256" key="1">
    <source>
        <dbReference type="ARBA" id="ARBA00004173"/>
    </source>
</evidence>
<comment type="caution">
    <text evidence="5">The sequence shown here is derived from an EMBL/GenBank/DDBJ whole genome shotgun (WGS) entry which is preliminary data.</text>
</comment>
<feature type="region of interest" description="Disordered" evidence="4">
    <location>
        <begin position="589"/>
        <end position="608"/>
    </location>
</feature>
<evidence type="ECO:0008006" key="7">
    <source>
        <dbReference type="Google" id="ProtNLM"/>
    </source>
</evidence>
<proteinExistence type="predicted"/>
<dbReference type="EMBL" id="LCWV01000001">
    <property type="protein sequence ID" value="PWI76072.1"/>
    <property type="molecule type" value="Genomic_DNA"/>
</dbReference>
<evidence type="ECO:0000256" key="2">
    <source>
        <dbReference type="ARBA" id="ARBA00022946"/>
    </source>
</evidence>